<dbReference type="SUPFAM" id="SSF58104">
    <property type="entry name" value="Methyl-accepting chemotaxis protein (MCP) signaling domain"/>
    <property type="match status" value="1"/>
</dbReference>
<dbReference type="InterPro" id="IPR003660">
    <property type="entry name" value="HAMP_dom"/>
</dbReference>
<dbReference type="Pfam" id="PF00015">
    <property type="entry name" value="MCPsignal"/>
    <property type="match status" value="1"/>
</dbReference>
<comment type="subcellular location">
    <subcellularLocation>
        <location evidence="1">Cell membrane</location>
        <topology evidence="1">Multi-pass membrane protein</topology>
    </subcellularLocation>
</comment>
<evidence type="ECO:0000256" key="3">
    <source>
        <dbReference type="ARBA" id="ARBA00022500"/>
    </source>
</evidence>
<dbReference type="Pfam" id="PF00672">
    <property type="entry name" value="HAMP"/>
    <property type="match status" value="1"/>
</dbReference>
<dbReference type="Gene3D" id="3.30.450.20">
    <property type="entry name" value="PAS domain"/>
    <property type="match status" value="1"/>
</dbReference>
<evidence type="ECO:0000256" key="9">
    <source>
        <dbReference type="PROSITE-ProRule" id="PRU00284"/>
    </source>
</evidence>
<dbReference type="CDD" id="cd06225">
    <property type="entry name" value="HAMP"/>
    <property type="match status" value="1"/>
</dbReference>
<keyword evidence="3" id="KW-0145">Chemotaxis</keyword>
<dbReference type="SMART" id="SM00304">
    <property type="entry name" value="HAMP"/>
    <property type="match status" value="2"/>
</dbReference>
<evidence type="ECO:0000256" key="5">
    <source>
        <dbReference type="ARBA" id="ARBA00022989"/>
    </source>
</evidence>
<keyword evidence="4 10" id="KW-0812">Transmembrane</keyword>
<evidence type="ECO:0000256" key="10">
    <source>
        <dbReference type="SAM" id="Phobius"/>
    </source>
</evidence>
<dbReference type="InterPro" id="IPR004089">
    <property type="entry name" value="MCPsignal_dom"/>
</dbReference>
<proteinExistence type="inferred from homology"/>
<dbReference type="Gene3D" id="1.10.287.950">
    <property type="entry name" value="Methyl-accepting chemotaxis protein"/>
    <property type="match status" value="1"/>
</dbReference>
<dbReference type="KEGG" id="palb:EJC50_23835"/>
<name>A0A3Q8X8F1_9BACL</name>
<keyword evidence="14" id="KW-1185">Reference proteome</keyword>
<dbReference type="GO" id="GO:0005886">
    <property type="term" value="C:plasma membrane"/>
    <property type="evidence" value="ECO:0007669"/>
    <property type="project" value="UniProtKB-SubCell"/>
</dbReference>
<evidence type="ECO:0000256" key="7">
    <source>
        <dbReference type="ARBA" id="ARBA00023224"/>
    </source>
</evidence>
<dbReference type="PROSITE" id="PS50885">
    <property type="entry name" value="HAMP"/>
    <property type="match status" value="1"/>
</dbReference>
<dbReference type="SMART" id="SM00283">
    <property type="entry name" value="MA"/>
    <property type="match status" value="1"/>
</dbReference>
<feature type="transmembrane region" description="Helical" evidence="10">
    <location>
        <begin position="50"/>
        <end position="71"/>
    </location>
</feature>
<keyword evidence="5 10" id="KW-1133">Transmembrane helix</keyword>
<evidence type="ECO:0000256" key="6">
    <source>
        <dbReference type="ARBA" id="ARBA00023136"/>
    </source>
</evidence>
<keyword evidence="2" id="KW-1003">Cell membrane</keyword>
<dbReference type="PANTHER" id="PTHR32089:SF112">
    <property type="entry name" value="LYSOZYME-LIKE PROTEIN-RELATED"/>
    <property type="match status" value="1"/>
</dbReference>
<dbReference type="EMBL" id="CP034437">
    <property type="protein sequence ID" value="AZN42377.1"/>
    <property type="molecule type" value="Genomic_DNA"/>
</dbReference>
<keyword evidence="7 9" id="KW-0807">Transducer</keyword>
<dbReference type="AlphaFoldDB" id="A0A3Q8X8F1"/>
<evidence type="ECO:0000313" key="13">
    <source>
        <dbReference type="EMBL" id="AZN42377.1"/>
    </source>
</evidence>
<dbReference type="GO" id="GO:0006935">
    <property type="term" value="P:chemotaxis"/>
    <property type="evidence" value="ECO:0007669"/>
    <property type="project" value="UniProtKB-KW"/>
</dbReference>
<gene>
    <name evidence="13" type="ORF">EJC50_23835</name>
</gene>
<sequence length="660" mass="71963">MNCLHLFRYYTNIYLLFYEHMLMMNWGTDVNSAMGKITNLFTFRKLGNRLLSVTLLIVIVIVAAMSIAFFLPNSTLFREQINKELALTTKTIAESFDQDMIQERTKLETMARFAQQFGTDAARHMEAAQGLAATNPEFSQGVAFSLDLDGSHAVLNNGKPLDLSGRSYIPQLREGKSAIAPPAYSKVDTSKLIVPLAAPLMKDGQAYGFYSSSVEIADATKIVRDTKIGETGYAALLDMNGNFIYYPDESFIMKKNIADVGSSLLAKAFEDAKAGKPSNYSFTTPNDGVKQIGYAYATETGFVVMLAVPEKEMIAPINRMMKTTLLIAIIASIAALVAIYIFSVRLVKPIVYITDVVKKLSTGDFRPRIAVTSKDELGTLAAHMNDMLDGLSSMIEQVSHASVNVSATADQISMSTDEVAKGSVDQATQASNMTDLFGSLDRSIKAVAYSAKEAKQISEETESIALEGTNRINMTLSQMDEVNRHMEQLERDSKQIGEIIYVINEIAEQTNLLALNAAIEAARAGEQGRGFAVVADEVRKLAERSGDATKQIADIIKGMQQSAVKSVHAVGDSVIQFAQTRDSFGEIVGNVNKTAHKVDEIYRESEGQAERANDVMYSISSVAAISEQSAAAAEETAASSMELSSMAGRLNSSVEHFKYK</sequence>
<evidence type="ECO:0000256" key="8">
    <source>
        <dbReference type="ARBA" id="ARBA00029447"/>
    </source>
</evidence>
<evidence type="ECO:0000256" key="2">
    <source>
        <dbReference type="ARBA" id="ARBA00022475"/>
    </source>
</evidence>
<dbReference type="InterPro" id="IPR033479">
    <property type="entry name" value="dCache_1"/>
</dbReference>
<feature type="transmembrane region" description="Helical" evidence="10">
    <location>
        <begin position="323"/>
        <end position="342"/>
    </location>
</feature>
<evidence type="ECO:0000313" key="14">
    <source>
        <dbReference type="Proteomes" id="UP000272528"/>
    </source>
</evidence>
<reference evidence="14" key="1">
    <citation type="submission" date="2018-12" db="EMBL/GenBank/DDBJ databases">
        <title>Genome sequence of Peanibacillus sp.</title>
        <authorList>
            <person name="Subramani G."/>
            <person name="Srinivasan S."/>
            <person name="Kim M.K."/>
        </authorList>
    </citation>
    <scope>NUCLEOTIDE SEQUENCE [LARGE SCALE GENOMIC DNA]</scope>
    <source>
        <strain evidence="14">18JY67-1</strain>
    </source>
</reference>
<organism evidence="13 14">
    <name type="scientific">Paenibacillus albus</name>
    <dbReference type="NCBI Taxonomy" id="2495582"/>
    <lineage>
        <taxon>Bacteria</taxon>
        <taxon>Bacillati</taxon>
        <taxon>Bacillota</taxon>
        <taxon>Bacilli</taxon>
        <taxon>Bacillales</taxon>
        <taxon>Paenibacillaceae</taxon>
        <taxon>Paenibacillus</taxon>
    </lineage>
</organism>
<feature type="domain" description="Methyl-accepting transducer" evidence="11">
    <location>
        <begin position="401"/>
        <end position="644"/>
    </location>
</feature>
<dbReference type="CDD" id="cd11386">
    <property type="entry name" value="MCP_signal"/>
    <property type="match status" value="1"/>
</dbReference>
<dbReference type="PROSITE" id="PS50111">
    <property type="entry name" value="CHEMOTAXIS_TRANSDUC_2"/>
    <property type="match status" value="1"/>
</dbReference>
<evidence type="ECO:0000256" key="1">
    <source>
        <dbReference type="ARBA" id="ARBA00004651"/>
    </source>
</evidence>
<keyword evidence="6 10" id="KW-0472">Membrane</keyword>
<dbReference type="GO" id="GO:0007165">
    <property type="term" value="P:signal transduction"/>
    <property type="evidence" value="ECO:0007669"/>
    <property type="project" value="UniProtKB-KW"/>
</dbReference>
<dbReference type="PANTHER" id="PTHR32089">
    <property type="entry name" value="METHYL-ACCEPTING CHEMOTAXIS PROTEIN MCPB"/>
    <property type="match status" value="1"/>
</dbReference>
<protein>
    <submittedName>
        <fullName evidence="13">Methyl-accepting chemotaxis protein</fullName>
    </submittedName>
</protein>
<evidence type="ECO:0000256" key="4">
    <source>
        <dbReference type="ARBA" id="ARBA00022692"/>
    </source>
</evidence>
<dbReference type="FunFam" id="1.10.287.950:FF:000001">
    <property type="entry name" value="Methyl-accepting chemotaxis sensory transducer"/>
    <property type="match status" value="1"/>
</dbReference>
<feature type="domain" description="HAMP" evidence="12">
    <location>
        <begin position="344"/>
        <end position="396"/>
    </location>
</feature>
<dbReference type="Pfam" id="PF02743">
    <property type="entry name" value="dCache_1"/>
    <property type="match status" value="1"/>
</dbReference>
<accession>A0A3Q8X8F1</accession>
<comment type="similarity">
    <text evidence="8">Belongs to the methyl-accepting chemotaxis (MCP) protein family.</text>
</comment>
<dbReference type="OrthoDB" id="243053at2"/>
<evidence type="ECO:0000259" key="12">
    <source>
        <dbReference type="PROSITE" id="PS50885"/>
    </source>
</evidence>
<dbReference type="Proteomes" id="UP000272528">
    <property type="component" value="Chromosome"/>
</dbReference>
<dbReference type="CDD" id="cd12912">
    <property type="entry name" value="PDC2_MCP_like"/>
    <property type="match status" value="1"/>
</dbReference>
<evidence type="ECO:0000259" key="11">
    <source>
        <dbReference type="PROSITE" id="PS50111"/>
    </source>
</evidence>